<dbReference type="EMBL" id="JAJHNU010000002">
    <property type="protein sequence ID" value="MDN4121367.1"/>
    <property type="molecule type" value="Genomic_DNA"/>
</dbReference>
<keyword evidence="5 6" id="KW-0472">Membrane</keyword>
<dbReference type="Gene3D" id="1.20.1550.10">
    <property type="entry name" value="DsbB-like"/>
    <property type="match status" value="1"/>
</dbReference>
<evidence type="ECO:0000313" key="7">
    <source>
        <dbReference type="EMBL" id="MDN4121367.1"/>
    </source>
</evidence>
<evidence type="ECO:0000256" key="1">
    <source>
        <dbReference type="ARBA" id="ARBA00004651"/>
    </source>
</evidence>
<dbReference type="Proteomes" id="UP001168613">
    <property type="component" value="Unassembled WGS sequence"/>
</dbReference>
<comment type="caution">
    <text evidence="7">The sequence shown here is derived from an EMBL/GenBank/DDBJ whole genome shotgun (WGS) entry which is preliminary data.</text>
</comment>
<feature type="transmembrane region" description="Helical" evidence="6">
    <location>
        <begin position="69"/>
        <end position="90"/>
    </location>
</feature>
<dbReference type="Pfam" id="PF02600">
    <property type="entry name" value="DsbB"/>
    <property type="match status" value="1"/>
</dbReference>
<evidence type="ECO:0000256" key="6">
    <source>
        <dbReference type="SAM" id="Phobius"/>
    </source>
</evidence>
<evidence type="ECO:0000256" key="2">
    <source>
        <dbReference type="ARBA" id="ARBA00022475"/>
    </source>
</evidence>
<sequence length="163" mass="17679">MLHSTLPARLLFLVSVFCVAALAIALYSQHYLGMRPCAWCVFQRLILLLLALSAGIGGLILLTSPQHLLGRLLAALSAILSLGGILSAWYQYSVAAQQFSCDMTFADQVMTQSGLESAVPWLFGIYATCMDARVELLGLEYALWGMGLFTITLALSAYAALRK</sequence>
<gene>
    <name evidence="7" type="ORF">LMS43_08715</name>
</gene>
<evidence type="ECO:0000256" key="4">
    <source>
        <dbReference type="ARBA" id="ARBA00022989"/>
    </source>
</evidence>
<dbReference type="PANTHER" id="PTHR36570">
    <property type="entry name" value="DISULFIDE BOND FORMATION PROTEIN B"/>
    <property type="match status" value="1"/>
</dbReference>
<evidence type="ECO:0000256" key="5">
    <source>
        <dbReference type="ARBA" id="ARBA00023136"/>
    </source>
</evidence>
<protein>
    <submittedName>
        <fullName evidence="7">Disulfide bond formation protein B</fullName>
    </submittedName>
</protein>
<dbReference type="RefSeq" id="WP_266124048.1">
    <property type="nucleotide sequence ID" value="NZ_JAJHNU010000002.1"/>
</dbReference>
<organism evidence="7 8">
    <name type="scientific">Alcaligenes endophyticus</name>
    <dbReference type="NCBI Taxonomy" id="1929088"/>
    <lineage>
        <taxon>Bacteria</taxon>
        <taxon>Pseudomonadati</taxon>
        <taxon>Pseudomonadota</taxon>
        <taxon>Betaproteobacteria</taxon>
        <taxon>Burkholderiales</taxon>
        <taxon>Alcaligenaceae</taxon>
        <taxon>Alcaligenes</taxon>
    </lineage>
</organism>
<feature type="transmembrane region" description="Helical" evidence="6">
    <location>
        <begin position="41"/>
        <end position="62"/>
    </location>
</feature>
<accession>A0ABT8EJJ9</accession>
<evidence type="ECO:0000256" key="3">
    <source>
        <dbReference type="ARBA" id="ARBA00022692"/>
    </source>
</evidence>
<proteinExistence type="predicted"/>
<dbReference type="PANTHER" id="PTHR36570:SF3">
    <property type="entry name" value="DISULFIDE BOND FORMATION PROTEIN B"/>
    <property type="match status" value="1"/>
</dbReference>
<keyword evidence="4 6" id="KW-1133">Transmembrane helix</keyword>
<comment type="subcellular location">
    <subcellularLocation>
        <location evidence="1">Cell membrane</location>
        <topology evidence="1">Multi-pass membrane protein</topology>
    </subcellularLocation>
</comment>
<feature type="transmembrane region" description="Helical" evidence="6">
    <location>
        <begin position="141"/>
        <end position="161"/>
    </location>
</feature>
<dbReference type="SUPFAM" id="SSF158442">
    <property type="entry name" value="DsbB-like"/>
    <property type="match status" value="1"/>
</dbReference>
<reference evidence="7" key="1">
    <citation type="submission" date="2021-11" db="EMBL/GenBank/DDBJ databases">
        <title>Draft genome sequence of Alcaligenes endophyticus type strain CCUG 75668T.</title>
        <authorList>
            <person name="Salva-Serra F."/>
            <person name="Duran R.E."/>
            <person name="Seeger M."/>
            <person name="Moore E.R.B."/>
            <person name="Jaen-Luchoro D."/>
        </authorList>
    </citation>
    <scope>NUCLEOTIDE SEQUENCE</scope>
    <source>
        <strain evidence="7">CCUG 75668</strain>
    </source>
</reference>
<name>A0ABT8EJJ9_9BURK</name>
<evidence type="ECO:0000313" key="8">
    <source>
        <dbReference type="Proteomes" id="UP001168613"/>
    </source>
</evidence>
<dbReference type="InterPro" id="IPR023380">
    <property type="entry name" value="DsbB-like_sf"/>
</dbReference>
<dbReference type="InterPro" id="IPR003752">
    <property type="entry name" value="DiS_bond_form_DsbB/BdbC"/>
</dbReference>
<dbReference type="InterPro" id="IPR050183">
    <property type="entry name" value="DsbB"/>
</dbReference>
<keyword evidence="8" id="KW-1185">Reference proteome</keyword>
<keyword evidence="2" id="KW-1003">Cell membrane</keyword>
<keyword evidence="3 6" id="KW-0812">Transmembrane</keyword>